<feature type="modified residue" description="4-aspartylphosphate" evidence="3">
    <location>
        <position position="56"/>
    </location>
</feature>
<evidence type="ECO:0000256" key="2">
    <source>
        <dbReference type="ARBA" id="ARBA00023012"/>
    </source>
</evidence>
<comment type="caution">
    <text evidence="5">The sequence shown here is derived from an EMBL/GenBank/DDBJ whole genome shotgun (WGS) entry which is preliminary data.</text>
</comment>
<reference evidence="5 6" key="1">
    <citation type="journal article" date="2016" name="Nat. Commun.">
        <title>Thousands of microbial genomes shed light on interconnected biogeochemical processes in an aquifer system.</title>
        <authorList>
            <person name="Anantharaman K."/>
            <person name="Brown C.T."/>
            <person name="Hug L.A."/>
            <person name="Sharon I."/>
            <person name="Castelle C.J."/>
            <person name="Probst A.J."/>
            <person name="Thomas B.C."/>
            <person name="Singh A."/>
            <person name="Wilkins M.J."/>
            <person name="Karaoz U."/>
            <person name="Brodie E.L."/>
            <person name="Williams K.H."/>
            <person name="Hubbard S.S."/>
            <person name="Banfield J.F."/>
        </authorList>
    </citation>
    <scope>NUCLEOTIDE SEQUENCE [LARGE SCALE GENOMIC DNA]</scope>
</reference>
<keyword evidence="2" id="KW-0902">Two-component regulatory system</keyword>
<dbReference type="Pfam" id="PF00072">
    <property type="entry name" value="Response_reg"/>
    <property type="match status" value="1"/>
</dbReference>
<dbReference type="SUPFAM" id="SSF52172">
    <property type="entry name" value="CheY-like"/>
    <property type="match status" value="1"/>
</dbReference>
<protein>
    <recommendedName>
        <fullName evidence="4">Response regulatory domain-containing protein</fullName>
    </recommendedName>
</protein>
<dbReference type="SMART" id="SM00448">
    <property type="entry name" value="REC"/>
    <property type="match status" value="1"/>
</dbReference>
<evidence type="ECO:0000313" key="6">
    <source>
        <dbReference type="Proteomes" id="UP000178783"/>
    </source>
</evidence>
<dbReference type="PROSITE" id="PS50110">
    <property type="entry name" value="RESPONSE_REGULATORY"/>
    <property type="match status" value="1"/>
</dbReference>
<name>A0A1F5SC55_9BACT</name>
<dbReference type="EMBL" id="MFFW01000034">
    <property type="protein sequence ID" value="OGF24186.1"/>
    <property type="molecule type" value="Genomic_DNA"/>
</dbReference>
<dbReference type="InterPro" id="IPR011006">
    <property type="entry name" value="CheY-like_superfamily"/>
</dbReference>
<evidence type="ECO:0000256" key="1">
    <source>
        <dbReference type="ARBA" id="ARBA00022553"/>
    </source>
</evidence>
<evidence type="ECO:0000256" key="3">
    <source>
        <dbReference type="PROSITE-ProRule" id="PRU00169"/>
    </source>
</evidence>
<dbReference type="Gene3D" id="3.40.50.2300">
    <property type="match status" value="1"/>
</dbReference>
<dbReference type="PANTHER" id="PTHR44591:SF14">
    <property type="entry name" value="PROTEIN PILG"/>
    <property type="match status" value="1"/>
</dbReference>
<dbReference type="Proteomes" id="UP000178783">
    <property type="component" value="Unassembled WGS sequence"/>
</dbReference>
<dbReference type="InterPro" id="IPR001789">
    <property type="entry name" value="Sig_transdc_resp-reg_receiver"/>
</dbReference>
<dbReference type="CDD" id="cd17574">
    <property type="entry name" value="REC_OmpR"/>
    <property type="match status" value="1"/>
</dbReference>
<keyword evidence="1 3" id="KW-0597">Phosphoprotein</keyword>
<dbReference type="STRING" id="1797989.A3H66_00805"/>
<gene>
    <name evidence="5" type="ORF">A3H66_00805</name>
</gene>
<organism evidence="5 6">
    <name type="scientific">Candidatus Falkowbacteria bacterium RIFCSPLOWO2_02_FULL_45_21</name>
    <dbReference type="NCBI Taxonomy" id="1797989"/>
    <lineage>
        <taxon>Bacteria</taxon>
        <taxon>Candidatus Falkowiibacteriota</taxon>
    </lineage>
</organism>
<proteinExistence type="predicted"/>
<feature type="domain" description="Response regulatory" evidence="4">
    <location>
        <begin position="7"/>
        <end position="123"/>
    </location>
</feature>
<dbReference type="GO" id="GO:0000160">
    <property type="term" value="P:phosphorelay signal transduction system"/>
    <property type="evidence" value="ECO:0007669"/>
    <property type="project" value="UniProtKB-KW"/>
</dbReference>
<evidence type="ECO:0000259" key="4">
    <source>
        <dbReference type="PROSITE" id="PS50110"/>
    </source>
</evidence>
<evidence type="ECO:0000313" key="5">
    <source>
        <dbReference type="EMBL" id="OGF24186.1"/>
    </source>
</evidence>
<dbReference type="PANTHER" id="PTHR44591">
    <property type="entry name" value="STRESS RESPONSE REGULATOR PROTEIN 1"/>
    <property type="match status" value="1"/>
</dbReference>
<dbReference type="InterPro" id="IPR050595">
    <property type="entry name" value="Bact_response_regulator"/>
</dbReference>
<dbReference type="AlphaFoldDB" id="A0A1F5SC55"/>
<sequence>MAINNKTILLVEDDATISSIYRAKFEADGFKVLTAIDGASGLELIKKEAPDIVMLDVILPGLDGFSVLEEAKKDKSTKDIPVVMLTNLGTPDDKIKGQKMGAKDYFIKASLTPGEISEKIKEILKIKKIK</sequence>
<accession>A0A1F5SC55</accession>